<keyword evidence="3" id="KW-1185">Reference proteome</keyword>
<dbReference type="InterPro" id="IPR008490">
    <property type="entry name" value="Transposase_InsH_N"/>
</dbReference>
<protein>
    <submittedName>
        <fullName evidence="2">Transposase</fullName>
    </submittedName>
</protein>
<dbReference type="Pfam" id="PF05598">
    <property type="entry name" value="DUF772"/>
    <property type="match status" value="1"/>
</dbReference>
<evidence type="ECO:0000313" key="2">
    <source>
        <dbReference type="EMBL" id="MFC7705669.1"/>
    </source>
</evidence>
<organism evidence="2 3">
    <name type="scientific">Plastorhodobacter daqingensis</name>
    <dbReference type="NCBI Taxonomy" id="1387281"/>
    <lineage>
        <taxon>Bacteria</taxon>
        <taxon>Pseudomonadati</taxon>
        <taxon>Pseudomonadota</taxon>
        <taxon>Alphaproteobacteria</taxon>
        <taxon>Rhodobacterales</taxon>
        <taxon>Paracoccaceae</taxon>
        <taxon>Plastorhodobacter</taxon>
    </lineage>
</organism>
<feature type="domain" description="Transposase InsH N-terminal" evidence="1">
    <location>
        <begin position="4"/>
        <end position="72"/>
    </location>
</feature>
<dbReference type="RefSeq" id="WP_377405819.1">
    <property type="nucleotide sequence ID" value="NZ_JBHTFQ010000009.1"/>
</dbReference>
<gene>
    <name evidence="2" type="ORF">ACFQXB_15885</name>
</gene>
<evidence type="ECO:0000259" key="1">
    <source>
        <dbReference type="Pfam" id="PF05598"/>
    </source>
</evidence>
<dbReference type="EMBL" id="JBHTFQ010000009">
    <property type="protein sequence ID" value="MFC7705669.1"/>
    <property type="molecule type" value="Genomic_DNA"/>
</dbReference>
<comment type="caution">
    <text evidence="2">The sequence shown here is derived from an EMBL/GenBank/DDBJ whole genome shotgun (WGS) entry which is preliminary data.</text>
</comment>
<sequence>MRPPLGPTCSSTGGPSAGSELMIRMLLPGYCQGICSDRRLREEIGPNLAYRRSCRLGLGDAMPHSPFSRNRQGPFHACDLLRQVFEGVLAHRVTEVGGSSSGRF</sequence>
<accession>A0ABW2ULR1</accession>
<name>A0ABW2ULR1_9RHOB</name>
<evidence type="ECO:0000313" key="3">
    <source>
        <dbReference type="Proteomes" id="UP001596516"/>
    </source>
</evidence>
<reference evidence="3" key="1">
    <citation type="journal article" date="2019" name="Int. J. Syst. Evol. Microbiol.">
        <title>The Global Catalogue of Microorganisms (GCM) 10K type strain sequencing project: providing services to taxonomists for standard genome sequencing and annotation.</title>
        <authorList>
            <consortium name="The Broad Institute Genomics Platform"/>
            <consortium name="The Broad Institute Genome Sequencing Center for Infectious Disease"/>
            <person name="Wu L."/>
            <person name="Ma J."/>
        </authorList>
    </citation>
    <scope>NUCLEOTIDE SEQUENCE [LARGE SCALE GENOMIC DNA]</scope>
    <source>
        <strain evidence="3">CGMCC 1.12750</strain>
    </source>
</reference>
<proteinExistence type="predicted"/>
<dbReference type="Proteomes" id="UP001596516">
    <property type="component" value="Unassembled WGS sequence"/>
</dbReference>